<protein>
    <submittedName>
        <fullName evidence="2">Uncharacterized protein</fullName>
    </submittedName>
</protein>
<keyword evidence="1" id="KW-0812">Transmembrane</keyword>
<dbReference type="Proteomes" id="UP000094056">
    <property type="component" value="Unassembled WGS sequence"/>
</dbReference>
<keyword evidence="1" id="KW-1133">Transmembrane helix</keyword>
<proteinExistence type="predicted"/>
<accession>A0A1E3X6J5</accession>
<sequence>MGKSIQRRHRKKSFKRRSLAWLGIRHPSKKYIFFYVLTLIILFFMLPFIIRVLTAFKDNYGKSQGYAPRDYERFERLNEKGKAIPFQPGGSWQYDKD</sequence>
<keyword evidence="1" id="KW-0472">Membrane</keyword>
<name>A0A1E3X6J5_9BACT</name>
<feature type="transmembrane region" description="Helical" evidence="1">
    <location>
        <begin position="32"/>
        <end position="53"/>
    </location>
</feature>
<comment type="caution">
    <text evidence="2">The sequence shown here is derived from an EMBL/GenBank/DDBJ whole genome shotgun (WGS) entry which is preliminary data.</text>
</comment>
<dbReference type="AlphaFoldDB" id="A0A1E3X6J5"/>
<organism evidence="2 3">
    <name type="scientific">Candidatus Scalindua rubra</name>
    <dbReference type="NCBI Taxonomy" id="1872076"/>
    <lineage>
        <taxon>Bacteria</taxon>
        <taxon>Pseudomonadati</taxon>
        <taxon>Planctomycetota</taxon>
        <taxon>Candidatus Brocadiia</taxon>
        <taxon>Candidatus Brocadiales</taxon>
        <taxon>Candidatus Scalinduaceae</taxon>
        <taxon>Candidatus Scalindua</taxon>
    </lineage>
</organism>
<gene>
    <name evidence="2" type="ORF">SCARUB_03642</name>
</gene>
<dbReference type="EMBL" id="MAYW01000132">
    <property type="protein sequence ID" value="ODS31248.1"/>
    <property type="molecule type" value="Genomic_DNA"/>
</dbReference>
<evidence type="ECO:0000313" key="3">
    <source>
        <dbReference type="Proteomes" id="UP000094056"/>
    </source>
</evidence>
<reference evidence="2 3" key="1">
    <citation type="submission" date="2016-07" db="EMBL/GenBank/DDBJ databases">
        <title>Draft genome of Scalindua rubra, obtained from a brine-seawater interface in the Red Sea, sheds light on salt adaptation in anammox bacteria.</title>
        <authorList>
            <person name="Speth D.R."/>
            <person name="Lagkouvardos I."/>
            <person name="Wang Y."/>
            <person name="Qian P.-Y."/>
            <person name="Dutilh B.E."/>
            <person name="Jetten M.S."/>
        </authorList>
    </citation>
    <scope>NUCLEOTIDE SEQUENCE [LARGE SCALE GENOMIC DNA]</scope>
    <source>
        <strain evidence="2">BSI-1</strain>
    </source>
</reference>
<evidence type="ECO:0000313" key="2">
    <source>
        <dbReference type="EMBL" id="ODS31248.1"/>
    </source>
</evidence>
<evidence type="ECO:0000256" key="1">
    <source>
        <dbReference type="SAM" id="Phobius"/>
    </source>
</evidence>